<keyword evidence="1" id="KW-0472">Membrane</keyword>
<accession>A0A2P2NN16</accession>
<dbReference type="EMBL" id="GGEC01063306">
    <property type="protein sequence ID" value="MBX43790.1"/>
    <property type="molecule type" value="Transcribed_RNA"/>
</dbReference>
<evidence type="ECO:0000256" key="1">
    <source>
        <dbReference type="SAM" id="Phobius"/>
    </source>
</evidence>
<evidence type="ECO:0000313" key="2">
    <source>
        <dbReference type="EMBL" id="MBX43790.1"/>
    </source>
</evidence>
<organism evidence="2">
    <name type="scientific">Rhizophora mucronata</name>
    <name type="common">Asiatic mangrove</name>
    <dbReference type="NCBI Taxonomy" id="61149"/>
    <lineage>
        <taxon>Eukaryota</taxon>
        <taxon>Viridiplantae</taxon>
        <taxon>Streptophyta</taxon>
        <taxon>Embryophyta</taxon>
        <taxon>Tracheophyta</taxon>
        <taxon>Spermatophyta</taxon>
        <taxon>Magnoliopsida</taxon>
        <taxon>eudicotyledons</taxon>
        <taxon>Gunneridae</taxon>
        <taxon>Pentapetalae</taxon>
        <taxon>rosids</taxon>
        <taxon>fabids</taxon>
        <taxon>Malpighiales</taxon>
        <taxon>Rhizophoraceae</taxon>
        <taxon>Rhizophora</taxon>
    </lineage>
</organism>
<name>A0A2P2NN16_RHIMU</name>
<proteinExistence type="predicted"/>
<keyword evidence="1" id="KW-1133">Transmembrane helix</keyword>
<reference evidence="2" key="1">
    <citation type="submission" date="2018-02" db="EMBL/GenBank/DDBJ databases">
        <title>Rhizophora mucronata_Transcriptome.</title>
        <authorList>
            <person name="Meera S.P."/>
            <person name="Sreeshan A."/>
            <person name="Augustine A."/>
        </authorList>
    </citation>
    <scope>NUCLEOTIDE SEQUENCE</scope>
    <source>
        <tissue evidence="2">Leaf</tissue>
    </source>
</reference>
<keyword evidence="1" id="KW-0812">Transmembrane</keyword>
<feature type="transmembrane region" description="Helical" evidence="1">
    <location>
        <begin position="6"/>
        <end position="24"/>
    </location>
</feature>
<feature type="transmembrane region" description="Helical" evidence="1">
    <location>
        <begin position="31"/>
        <end position="54"/>
    </location>
</feature>
<protein>
    <submittedName>
        <fullName evidence="2">Uncharacterized protein</fullName>
    </submittedName>
</protein>
<sequence>MHTHTLYTLIHVLYIVSFCDLRCWSVFRACFVYFFSHLWFPCVSLQYKWVLFLFGI</sequence>
<dbReference type="AlphaFoldDB" id="A0A2P2NN16"/>